<feature type="active site" description="Proton acceptor" evidence="8">
    <location>
        <position position="243"/>
    </location>
</feature>
<dbReference type="InterPro" id="IPR000577">
    <property type="entry name" value="Carb_kinase_FGGY"/>
</dbReference>
<dbReference type="CDD" id="cd07808">
    <property type="entry name" value="ASKHA_NBD_FGGY_EcXK-like"/>
    <property type="match status" value="1"/>
</dbReference>
<sequence>MAKRYLIGLDIGTSGAKCILVEESGEVVASSTQEYPLFTPRPGWAEQNPSDWWDAVVRGLRSILGKSDVPQEQIVGVSFSGQMHGLVALDKDHAVIRPAILWCDGRTQRQCDWITEKAGGLEGLLRYTNNQMLAGYTGGKILWLQEEEPENYEKMVCFVCPKDYIRFKLSGELGIDASDASGTGFFNTRERRWSDELISLVGLDRRVFPEVLESTDLAGRVTRAAAEETGLREGIPVFAGGGDAVIQTTGAGLVKPGVVGVVIGTAGNVSMALDRYFDNPAGALQMFCNNEAGLWQAIGCTLAAGGSYRWYRDTLCEHLKELANAGKGNVYDLMGDLAAQSRPGANGVVFAPYMSGERCPYPDPNARGLFYGLSLSSTRADITRSVMEGVTYSLKQVADIMAKFYPAEKIYTSGGGSASALWRQMQADIFDLPVYTMSAASEGGAYGAIMVAGVGAGVWKDLEEATGIVRPVTETLPNRENQKAYRDAYAMYCELYQALKPVYDKGASLGFGMGE</sequence>
<comment type="function">
    <text evidence="8">Catalyzes the phosphorylation of D-xylulose to D-xylulose 5-phosphate.</text>
</comment>
<dbReference type="Pfam" id="PF02782">
    <property type="entry name" value="FGGY_C"/>
    <property type="match status" value="1"/>
</dbReference>
<dbReference type="NCBIfam" id="TIGR01312">
    <property type="entry name" value="XylB"/>
    <property type="match status" value="1"/>
</dbReference>
<dbReference type="GO" id="GO:0005524">
    <property type="term" value="F:ATP binding"/>
    <property type="evidence" value="ECO:0007669"/>
    <property type="project" value="UniProtKB-UniRule"/>
</dbReference>
<keyword evidence="7 8" id="KW-0119">Carbohydrate metabolism</keyword>
<gene>
    <name evidence="8 10 13" type="primary">xylB</name>
    <name evidence="13" type="ORF">IAB02_06900</name>
</gene>
<keyword evidence="3 8" id="KW-0808">Transferase</keyword>
<dbReference type="Gene3D" id="3.30.420.40">
    <property type="match status" value="2"/>
</dbReference>
<feature type="site" description="Important for activity" evidence="8">
    <location>
        <position position="10"/>
    </location>
</feature>
<dbReference type="EMBL" id="DVMU01000156">
    <property type="protein sequence ID" value="HIU34273.1"/>
    <property type="molecule type" value="Genomic_DNA"/>
</dbReference>
<evidence type="ECO:0000256" key="3">
    <source>
        <dbReference type="ARBA" id="ARBA00022679"/>
    </source>
</evidence>
<dbReference type="Proteomes" id="UP000824072">
    <property type="component" value="Unassembled WGS sequence"/>
</dbReference>
<keyword evidence="6 8" id="KW-0067">ATP-binding</keyword>
<dbReference type="InterPro" id="IPR018483">
    <property type="entry name" value="Carb_kinase_FGGY_CS"/>
</dbReference>
<dbReference type="GO" id="GO:0004856">
    <property type="term" value="F:D-xylulokinase activity"/>
    <property type="evidence" value="ECO:0007669"/>
    <property type="project" value="UniProtKB-UniRule"/>
</dbReference>
<dbReference type="GO" id="GO:0005998">
    <property type="term" value="P:xylulose catabolic process"/>
    <property type="evidence" value="ECO:0007669"/>
    <property type="project" value="UniProtKB-UniRule"/>
</dbReference>
<evidence type="ECO:0000256" key="2">
    <source>
        <dbReference type="ARBA" id="ARBA00022629"/>
    </source>
</evidence>
<evidence type="ECO:0000256" key="1">
    <source>
        <dbReference type="ARBA" id="ARBA00009156"/>
    </source>
</evidence>
<dbReference type="PROSITE" id="PS00933">
    <property type="entry name" value="FGGY_KINASES_1"/>
    <property type="match status" value="1"/>
</dbReference>
<feature type="domain" description="Carbohydrate kinase FGGY C-terminal" evidence="12">
    <location>
        <begin position="262"/>
        <end position="455"/>
    </location>
</feature>
<dbReference type="InterPro" id="IPR018484">
    <property type="entry name" value="FGGY_N"/>
</dbReference>
<evidence type="ECO:0000256" key="5">
    <source>
        <dbReference type="ARBA" id="ARBA00022777"/>
    </source>
</evidence>
<dbReference type="PROSITE" id="PS00445">
    <property type="entry name" value="FGGY_KINASES_2"/>
    <property type="match status" value="1"/>
</dbReference>
<dbReference type="InterPro" id="IPR018485">
    <property type="entry name" value="FGGY_C"/>
</dbReference>
<keyword evidence="5 8" id="KW-0418">Kinase</keyword>
<reference evidence="13" key="2">
    <citation type="journal article" date="2021" name="PeerJ">
        <title>Extensive microbial diversity within the chicken gut microbiome revealed by metagenomics and culture.</title>
        <authorList>
            <person name="Gilroy R."/>
            <person name="Ravi A."/>
            <person name="Getino M."/>
            <person name="Pursley I."/>
            <person name="Horton D.L."/>
            <person name="Alikhan N.F."/>
            <person name="Baker D."/>
            <person name="Gharbi K."/>
            <person name="Hall N."/>
            <person name="Watson M."/>
            <person name="Adriaenssens E.M."/>
            <person name="Foster-Nyarko E."/>
            <person name="Jarju S."/>
            <person name="Secka A."/>
            <person name="Antonio M."/>
            <person name="Oren A."/>
            <person name="Chaudhuri R.R."/>
            <person name="La Ragione R."/>
            <person name="Hildebrand F."/>
            <person name="Pallen M.J."/>
        </authorList>
    </citation>
    <scope>NUCLEOTIDE SEQUENCE</scope>
    <source>
        <strain evidence="13">ChiHcec3-11533</strain>
    </source>
</reference>
<dbReference type="InterPro" id="IPR006000">
    <property type="entry name" value="Xylulokinase"/>
</dbReference>
<dbReference type="SUPFAM" id="SSF53067">
    <property type="entry name" value="Actin-like ATPase domain"/>
    <property type="match status" value="2"/>
</dbReference>
<name>A0A9D1LBB1_9FIRM</name>
<feature type="binding site" evidence="8">
    <location>
        <begin position="83"/>
        <end position="84"/>
    </location>
    <ligand>
        <name>substrate</name>
    </ligand>
</feature>
<evidence type="ECO:0000259" key="11">
    <source>
        <dbReference type="Pfam" id="PF00370"/>
    </source>
</evidence>
<dbReference type="Pfam" id="PF00370">
    <property type="entry name" value="FGGY_N"/>
    <property type="match status" value="1"/>
</dbReference>
<dbReference type="GO" id="GO:0042732">
    <property type="term" value="P:D-xylose metabolic process"/>
    <property type="evidence" value="ECO:0007669"/>
    <property type="project" value="UniProtKB-KW"/>
</dbReference>
<evidence type="ECO:0000256" key="4">
    <source>
        <dbReference type="ARBA" id="ARBA00022741"/>
    </source>
</evidence>
<accession>A0A9D1LBB1</accession>
<keyword evidence="4 8" id="KW-0547">Nucleotide-binding</keyword>
<evidence type="ECO:0000256" key="8">
    <source>
        <dbReference type="HAMAP-Rule" id="MF_02220"/>
    </source>
</evidence>
<evidence type="ECO:0000256" key="7">
    <source>
        <dbReference type="ARBA" id="ARBA00023277"/>
    </source>
</evidence>
<dbReference type="EC" id="2.7.1.17" evidence="8 10"/>
<dbReference type="InterPro" id="IPR050406">
    <property type="entry name" value="FGGY_Carb_Kinase"/>
</dbReference>
<feature type="domain" description="Carbohydrate kinase FGGY N-terminal" evidence="11">
    <location>
        <begin position="5"/>
        <end position="246"/>
    </location>
</feature>
<comment type="catalytic activity">
    <reaction evidence="8 10">
        <text>D-xylulose + ATP = D-xylulose 5-phosphate + ADP + H(+)</text>
        <dbReference type="Rhea" id="RHEA:10964"/>
        <dbReference type="ChEBI" id="CHEBI:15378"/>
        <dbReference type="ChEBI" id="CHEBI:17140"/>
        <dbReference type="ChEBI" id="CHEBI:30616"/>
        <dbReference type="ChEBI" id="CHEBI:57737"/>
        <dbReference type="ChEBI" id="CHEBI:456216"/>
        <dbReference type="EC" id="2.7.1.17"/>
    </reaction>
</comment>
<evidence type="ECO:0000256" key="9">
    <source>
        <dbReference type="RuleBase" id="RU003733"/>
    </source>
</evidence>
<protein>
    <recommendedName>
        <fullName evidence="8 10">Xylulose kinase</fullName>
        <shortName evidence="8 10">Xylulokinase</shortName>
        <ecNumber evidence="8 10">2.7.1.17</ecNumber>
    </recommendedName>
</protein>
<comment type="similarity">
    <text evidence="1 8 9">Belongs to the FGGY kinase family.</text>
</comment>
<evidence type="ECO:0000259" key="12">
    <source>
        <dbReference type="Pfam" id="PF02782"/>
    </source>
</evidence>
<keyword evidence="2 8" id="KW-0859">Xylose metabolism</keyword>
<reference evidence="13" key="1">
    <citation type="submission" date="2020-10" db="EMBL/GenBank/DDBJ databases">
        <authorList>
            <person name="Gilroy R."/>
        </authorList>
    </citation>
    <scope>NUCLEOTIDE SEQUENCE</scope>
    <source>
        <strain evidence="13">ChiHcec3-11533</strain>
    </source>
</reference>
<proteinExistence type="inferred from homology"/>
<dbReference type="HAMAP" id="MF_02220">
    <property type="entry name" value="XylB"/>
    <property type="match status" value="1"/>
</dbReference>
<dbReference type="PANTHER" id="PTHR43095:SF5">
    <property type="entry name" value="XYLULOSE KINASE"/>
    <property type="match status" value="1"/>
</dbReference>
<evidence type="ECO:0000313" key="14">
    <source>
        <dbReference type="Proteomes" id="UP000824072"/>
    </source>
</evidence>
<evidence type="ECO:0000313" key="13">
    <source>
        <dbReference type="EMBL" id="HIU34273.1"/>
    </source>
</evidence>
<dbReference type="PIRSF" id="PIRSF000538">
    <property type="entry name" value="GlpK"/>
    <property type="match status" value="1"/>
</dbReference>
<comment type="caution">
    <text evidence="13">The sequence shown here is derived from an EMBL/GenBank/DDBJ whole genome shotgun (WGS) entry which is preliminary data.</text>
</comment>
<dbReference type="AlphaFoldDB" id="A0A9D1LBB1"/>
<dbReference type="PANTHER" id="PTHR43095">
    <property type="entry name" value="SUGAR KINASE"/>
    <property type="match status" value="1"/>
</dbReference>
<evidence type="ECO:0000256" key="6">
    <source>
        <dbReference type="ARBA" id="ARBA00022840"/>
    </source>
</evidence>
<dbReference type="InterPro" id="IPR043129">
    <property type="entry name" value="ATPase_NBD"/>
</dbReference>
<evidence type="ECO:0000256" key="10">
    <source>
        <dbReference type="RuleBase" id="RU364073"/>
    </source>
</evidence>
<organism evidence="13 14">
    <name type="scientific">Candidatus Pullichristensenella excrementigallinarum</name>
    <dbReference type="NCBI Taxonomy" id="2840907"/>
    <lineage>
        <taxon>Bacteria</taxon>
        <taxon>Bacillati</taxon>
        <taxon>Bacillota</taxon>
        <taxon>Clostridia</taxon>
        <taxon>Candidatus Pullichristensenella</taxon>
    </lineage>
</organism>